<evidence type="ECO:0000313" key="3">
    <source>
        <dbReference type="Proteomes" id="UP000774617"/>
    </source>
</evidence>
<gene>
    <name evidence="2" type="ORF">B0J12DRAFT_703158</name>
</gene>
<dbReference type="EMBL" id="JAGTJR010000033">
    <property type="protein sequence ID" value="KAH7038533.1"/>
    <property type="molecule type" value="Genomic_DNA"/>
</dbReference>
<accession>A0ABQ8FZE9</accession>
<name>A0ABQ8FZE9_9PEZI</name>
<comment type="caution">
    <text evidence="2">The sequence shown here is derived from an EMBL/GenBank/DDBJ whole genome shotgun (WGS) entry which is preliminary data.</text>
</comment>
<feature type="compositionally biased region" description="Low complexity" evidence="1">
    <location>
        <begin position="34"/>
        <end position="43"/>
    </location>
</feature>
<evidence type="ECO:0000256" key="1">
    <source>
        <dbReference type="SAM" id="MobiDB-lite"/>
    </source>
</evidence>
<feature type="region of interest" description="Disordered" evidence="1">
    <location>
        <begin position="1"/>
        <end position="58"/>
    </location>
</feature>
<organism evidence="2 3">
    <name type="scientific">Macrophomina phaseolina</name>
    <dbReference type="NCBI Taxonomy" id="35725"/>
    <lineage>
        <taxon>Eukaryota</taxon>
        <taxon>Fungi</taxon>
        <taxon>Dikarya</taxon>
        <taxon>Ascomycota</taxon>
        <taxon>Pezizomycotina</taxon>
        <taxon>Dothideomycetes</taxon>
        <taxon>Dothideomycetes incertae sedis</taxon>
        <taxon>Botryosphaeriales</taxon>
        <taxon>Botryosphaeriaceae</taxon>
        <taxon>Macrophomina</taxon>
    </lineage>
</organism>
<keyword evidence="3" id="KW-1185">Reference proteome</keyword>
<proteinExistence type="predicted"/>
<sequence>MKRVLPKIPGRAIHPIPSQSPAPPSAEPAIHTHACAPPALPARARQRSSFDSAGPTSAHALLRASRSTPDVQYTLPHSPHTLPALTTVTFVLLTSIRFPSTTDCDREP</sequence>
<reference evidence="2 3" key="1">
    <citation type="journal article" date="2021" name="Nat. Commun.">
        <title>Genetic determinants of endophytism in the Arabidopsis root mycobiome.</title>
        <authorList>
            <person name="Mesny F."/>
            <person name="Miyauchi S."/>
            <person name="Thiergart T."/>
            <person name="Pickel B."/>
            <person name="Atanasova L."/>
            <person name="Karlsson M."/>
            <person name="Huettel B."/>
            <person name="Barry K.W."/>
            <person name="Haridas S."/>
            <person name="Chen C."/>
            <person name="Bauer D."/>
            <person name="Andreopoulos W."/>
            <person name="Pangilinan J."/>
            <person name="LaButti K."/>
            <person name="Riley R."/>
            <person name="Lipzen A."/>
            <person name="Clum A."/>
            <person name="Drula E."/>
            <person name="Henrissat B."/>
            <person name="Kohler A."/>
            <person name="Grigoriev I.V."/>
            <person name="Martin F.M."/>
            <person name="Hacquard S."/>
        </authorList>
    </citation>
    <scope>NUCLEOTIDE SEQUENCE [LARGE SCALE GENOMIC DNA]</scope>
    <source>
        <strain evidence="2 3">MPI-SDFR-AT-0080</strain>
    </source>
</reference>
<evidence type="ECO:0000313" key="2">
    <source>
        <dbReference type="EMBL" id="KAH7038533.1"/>
    </source>
</evidence>
<dbReference type="Proteomes" id="UP000774617">
    <property type="component" value="Unassembled WGS sequence"/>
</dbReference>
<protein>
    <submittedName>
        <fullName evidence="2">Uncharacterized protein</fullName>
    </submittedName>
</protein>